<gene>
    <name evidence="6" type="ORF">N5P18_16505</name>
</gene>
<keyword evidence="4" id="KW-0804">Transcription</keyword>
<dbReference type="Pfam" id="PF03466">
    <property type="entry name" value="LysR_substrate"/>
    <property type="match status" value="1"/>
</dbReference>
<evidence type="ECO:0000256" key="2">
    <source>
        <dbReference type="ARBA" id="ARBA00023015"/>
    </source>
</evidence>
<keyword evidence="3" id="KW-0238">DNA-binding</keyword>
<dbReference type="InterPro" id="IPR000847">
    <property type="entry name" value="LysR_HTH_N"/>
</dbReference>
<proteinExistence type="inferred from homology"/>
<dbReference type="Gene3D" id="3.40.190.10">
    <property type="entry name" value="Periplasmic binding protein-like II"/>
    <property type="match status" value="2"/>
</dbReference>
<keyword evidence="2" id="KW-0805">Transcription regulation</keyword>
<dbReference type="EMBL" id="CP104874">
    <property type="protein sequence ID" value="WWF05232.1"/>
    <property type="molecule type" value="Genomic_DNA"/>
</dbReference>
<dbReference type="PROSITE" id="PS50931">
    <property type="entry name" value="HTH_LYSR"/>
    <property type="match status" value="1"/>
</dbReference>
<keyword evidence="7" id="KW-1185">Reference proteome</keyword>
<dbReference type="SUPFAM" id="SSF53850">
    <property type="entry name" value="Periplasmic binding protein-like II"/>
    <property type="match status" value="1"/>
</dbReference>
<protein>
    <submittedName>
        <fullName evidence="6">LysR family transcriptional regulator</fullName>
    </submittedName>
</protein>
<reference evidence="6 7" key="1">
    <citation type="submission" date="2022-09" db="EMBL/GenBank/DDBJ databases">
        <title>Complete genome sequence of Janibacter terrae strain COS04-44, PCL-degrading bacteria isolated from oil spilled coast.</title>
        <authorList>
            <person name="Park H."/>
            <person name="Kim J.Y."/>
            <person name="An S.H."/>
            <person name="Lee C.M."/>
            <person name="Weon H.-Y."/>
        </authorList>
    </citation>
    <scope>NUCLEOTIDE SEQUENCE [LARGE SCALE GENOMIC DNA]</scope>
    <source>
        <strain evidence="6 7">COS04-44</strain>
    </source>
</reference>
<dbReference type="Proteomes" id="UP001381003">
    <property type="component" value="Chromosome"/>
</dbReference>
<evidence type="ECO:0000256" key="4">
    <source>
        <dbReference type="ARBA" id="ARBA00023163"/>
    </source>
</evidence>
<evidence type="ECO:0000313" key="7">
    <source>
        <dbReference type="Proteomes" id="UP001381003"/>
    </source>
</evidence>
<comment type="similarity">
    <text evidence="1">Belongs to the LysR transcriptional regulatory family.</text>
</comment>
<evidence type="ECO:0000256" key="1">
    <source>
        <dbReference type="ARBA" id="ARBA00009437"/>
    </source>
</evidence>
<evidence type="ECO:0000259" key="5">
    <source>
        <dbReference type="PROSITE" id="PS50931"/>
    </source>
</evidence>
<accession>A0ABZ2FD44</accession>
<dbReference type="Gene3D" id="1.10.10.10">
    <property type="entry name" value="Winged helix-like DNA-binding domain superfamily/Winged helix DNA-binding domain"/>
    <property type="match status" value="1"/>
</dbReference>
<sequence>MADPPDVDIETLRLVVAVDDTGSLSAAARRRALSQPSASARVRAFEARWQLTLLERTPRGSTLTTDGRAVVAWARQVLHEVDTMRAGLASLTGSRRGEVLVAASLTVAEHVLPRWLGELRERMEVHPQLHVVNSDRVVDMVRTRLADIGFIETTDRASGLDHRVVGTDRLVVVVHPDHPWARRRTPLRPEVLARAEWVLREEGSGSRSTFERALGVTPTIALQAGSTAALLGAVRADLGPAVVSERAVATEVDAGHLVVVPTTLDLARPLTAVWRRGARMSAATSALLQVAQVSPAGPAPRRSRAQP</sequence>
<dbReference type="PANTHER" id="PTHR30126:SF39">
    <property type="entry name" value="HTH-TYPE TRANSCRIPTIONAL REGULATOR CYSL"/>
    <property type="match status" value="1"/>
</dbReference>
<dbReference type="SUPFAM" id="SSF46785">
    <property type="entry name" value="Winged helix' DNA-binding domain"/>
    <property type="match status" value="1"/>
</dbReference>
<dbReference type="InterPro" id="IPR005119">
    <property type="entry name" value="LysR_subst-bd"/>
</dbReference>
<dbReference type="Pfam" id="PF00126">
    <property type="entry name" value="HTH_1"/>
    <property type="match status" value="1"/>
</dbReference>
<dbReference type="RefSeq" id="WP_338538272.1">
    <property type="nucleotide sequence ID" value="NZ_CP104874.1"/>
</dbReference>
<evidence type="ECO:0000256" key="3">
    <source>
        <dbReference type="ARBA" id="ARBA00023125"/>
    </source>
</evidence>
<evidence type="ECO:0000313" key="6">
    <source>
        <dbReference type="EMBL" id="WWF05232.1"/>
    </source>
</evidence>
<dbReference type="InterPro" id="IPR036390">
    <property type="entry name" value="WH_DNA-bd_sf"/>
</dbReference>
<dbReference type="InterPro" id="IPR036388">
    <property type="entry name" value="WH-like_DNA-bd_sf"/>
</dbReference>
<organism evidence="6 7">
    <name type="scientific">Janibacter terrae</name>
    <dbReference type="NCBI Taxonomy" id="103817"/>
    <lineage>
        <taxon>Bacteria</taxon>
        <taxon>Bacillati</taxon>
        <taxon>Actinomycetota</taxon>
        <taxon>Actinomycetes</taxon>
        <taxon>Micrococcales</taxon>
        <taxon>Intrasporangiaceae</taxon>
        <taxon>Janibacter</taxon>
    </lineage>
</organism>
<feature type="domain" description="HTH lysR-type" evidence="5">
    <location>
        <begin position="7"/>
        <end position="64"/>
    </location>
</feature>
<name>A0ABZ2FD44_9MICO</name>
<dbReference type="PANTHER" id="PTHR30126">
    <property type="entry name" value="HTH-TYPE TRANSCRIPTIONAL REGULATOR"/>
    <property type="match status" value="1"/>
</dbReference>